<accession>A0AAD9M8M8</accession>
<organism evidence="2 3">
    <name type="scientific">Phyllachora maydis</name>
    <dbReference type="NCBI Taxonomy" id="1825666"/>
    <lineage>
        <taxon>Eukaryota</taxon>
        <taxon>Fungi</taxon>
        <taxon>Dikarya</taxon>
        <taxon>Ascomycota</taxon>
        <taxon>Pezizomycotina</taxon>
        <taxon>Sordariomycetes</taxon>
        <taxon>Sordariomycetidae</taxon>
        <taxon>Phyllachorales</taxon>
        <taxon>Phyllachoraceae</taxon>
        <taxon>Phyllachora</taxon>
    </lineage>
</organism>
<dbReference type="GO" id="GO:0005762">
    <property type="term" value="C:mitochondrial large ribosomal subunit"/>
    <property type="evidence" value="ECO:0007669"/>
    <property type="project" value="TreeGrafter"/>
</dbReference>
<dbReference type="AlphaFoldDB" id="A0AAD9M8M8"/>
<feature type="region of interest" description="Disordered" evidence="1">
    <location>
        <begin position="24"/>
        <end position="64"/>
    </location>
</feature>
<name>A0AAD9M8M8_9PEZI</name>
<dbReference type="GO" id="GO:0003735">
    <property type="term" value="F:structural constituent of ribosome"/>
    <property type="evidence" value="ECO:0007669"/>
    <property type="project" value="TreeGrafter"/>
</dbReference>
<reference evidence="2" key="1">
    <citation type="journal article" date="2023" name="Mol. Plant Microbe Interact.">
        <title>Elucidating the Obligate Nature and Biological Capacity of an Invasive Fungal Corn Pathogen.</title>
        <authorList>
            <person name="MacCready J.S."/>
            <person name="Roggenkamp E.M."/>
            <person name="Gdanetz K."/>
            <person name="Chilvers M.I."/>
        </authorList>
    </citation>
    <scope>NUCLEOTIDE SEQUENCE</scope>
    <source>
        <strain evidence="2">PM02</strain>
    </source>
</reference>
<dbReference type="Pfam" id="PF12824">
    <property type="entry name" value="MRP-L20"/>
    <property type="match status" value="1"/>
</dbReference>
<proteinExistence type="predicted"/>
<feature type="compositionally biased region" description="Basic residues" evidence="1">
    <location>
        <begin position="40"/>
        <end position="53"/>
    </location>
</feature>
<evidence type="ECO:0000313" key="3">
    <source>
        <dbReference type="Proteomes" id="UP001217918"/>
    </source>
</evidence>
<comment type="caution">
    <text evidence="2">The sequence shown here is derived from an EMBL/GenBank/DDBJ whole genome shotgun (WGS) entry which is preliminary data.</text>
</comment>
<dbReference type="EMBL" id="JAQQPM010000002">
    <property type="protein sequence ID" value="KAK2068324.1"/>
    <property type="molecule type" value="Genomic_DNA"/>
</dbReference>
<sequence>MEVQLLRRPVASSCFSKTTQSMLKLRPPTAPSPPSLYARATRRHASSAKRTKRALNLPPHPSFLTSHDDKLGTRIIFNPPASEASVYHTPFKFLPKTDPRRRANLSSLFGKSTAVAASPGPASPTTALAEPAVTDAAVLPENLPLATKGVPKKYTVTEADLHEMRRLRALDPATYSVATLAQRFNCTKLFIQMCCSSSREHKEQMQKLKEEKESRWGPRKKAAVAARRRRTEMLYNGEL</sequence>
<keyword evidence="3" id="KW-1185">Reference proteome</keyword>
<protein>
    <submittedName>
        <fullName evidence="2">Uncharacterized protein</fullName>
    </submittedName>
</protein>
<dbReference type="PANTHER" id="PTHR28266">
    <property type="entry name" value="54S RIBOSOMAL PROTEIN L20, MITOCHONDRIAL"/>
    <property type="match status" value="1"/>
</dbReference>
<evidence type="ECO:0000256" key="1">
    <source>
        <dbReference type="SAM" id="MobiDB-lite"/>
    </source>
</evidence>
<gene>
    <name evidence="2" type="ORF">P8C59_002967</name>
</gene>
<evidence type="ECO:0000313" key="2">
    <source>
        <dbReference type="EMBL" id="KAK2068324.1"/>
    </source>
</evidence>
<dbReference type="InterPro" id="IPR024388">
    <property type="entry name" value="Ribosomal_mL58"/>
</dbReference>
<dbReference type="Proteomes" id="UP001217918">
    <property type="component" value="Unassembled WGS sequence"/>
</dbReference>
<dbReference type="PANTHER" id="PTHR28266:SF1">
    <property type="entry name" value="LARGE RIBOSOMAL SUBUNIT PROTEIN ML58"/>
    <property type="match status" value="1"/>
</dbReference>